<feature type="region of interest" description="Disordered" evidence="1">
    <location>
        <begin position="24"/>
        <end position="93"/>
    </location>
</feature>
<evidence type="ECO:0000256" key="1">
    <source>
        <dbReference type="SAM" id="MobiDB-lite"/>
    </source>
</evidence>
<feature type="domain" description="DUF6697" evidence="2">
    <location>
        <begin position="128"/>
        <end position="322"/>
    </location>
</feature>
<name>A0A4Y7T4E5_COPMI</name>
<dbReference type="Proteomes" id="UP000298030">
    <property type="component" value="Unassembled WGS sequence"/>
</dbReference>
<accession>A0A4Y7T4E5</accession>
<organism evidence="3 4">
    <name type="scientific">Coprinellus micaceus</name>
    <name type="common">Glistening ink-cap mushroom</name>
    <name type="synonym">Coprinus micaceus</name>
    <dbReference type="NCBI Taxonomy" id="71717"/>
    <lineage>
        <taxon>Eukaryota</taxon>
        <taxon>Fungi</taxon>
        <taxon>Dikarya</taxon>
        <taxon>Basidiomycota</taxon>
        <taxon>Agaricomycotina</taxon>
        <taxon>Agaricomycetes</taxon>
        <taxon>Agaricomycetidae</taxon>
        <taxon>Agaricales</taxon>
        <taxon>Agaricineae</taxon>
        <taxon>Psathyrellaceae</taxon>
        <taxon>Coprinellus</taxon>
    </lineage>
</organism>
<dbReference type="Pfam" id="PF20411">
    <property type="entry name" value="DUF6697"/>
    <property type="match status" value="1"/>
</dbReference>
<reference evidence="3 4" key="1">
    <citation type="journal article" date="2019" name="Nat. Ecol. Evol.">
        <title>Megaphylogeny resolves global patterns of mushroom evolution.</title>
        <authorList>
            <person name="Varga T."/>
            <person name="Krizsan K."/>
            <person name="Foldi C."/>
            <person name="Dima B."/>
            <person name="Sanchez-Garcia M."/>
            <person name="Sanchez-Ramirez S."/>
            <person name="Szollosi G.J."/>
            <person name="Szarkandi J.G."/>
            <person name="Papp V."/>
            <person name="Albert L."/>
            <person name="Andreopoulos W."/>
            <person name="Angelini C."/>
            <person name="Antonin V."/>
            <person name="Barry K.W."/>
            <person name="Bougher N.L."/>
            <person name="Buchanan P."/>
            <person name="Buyck B."/>
            <person name="Bense V."/>
            <person name="Catcheside P."/>
            <person name="Chovatia M."/>
            <person name="Cooper J."/>
            <person name="Damon W."/>
            <person name="Desjardin D."/>
            <person name="Finy P."/>
            <person name="Geml J."/>
            <person name="Haridas S."/>
            <person name="Hughes K."/>
            <person name="Justo A."/>
            <person name="Karasinski D."/>
            <person name="Kautmanova I."/>
            <person name="Kiss B."/>
            <person name="Kocsube S."/>
            <person name="Kotiranta H."/>
            <person name="LaButti K.M."/>
            <person name="Lechner B.E."/>
            <person name="Liimatainen K."/>
            <person name="Lipzen A."/>
            <person name="Lukacs Z."/>
            <person name="Mihaltcheva S."/>
            <person name="Morgado L.N."/>
            <person name="Niskanen T."/>
            <person name="Noordeloos M.E."/>
            <person name="Ohm R.A."/>
            <person name="Ortiz-Santana B."/>
            <person name="Ovrebo C."/>
            <person name="Racz N."/>
            <person name="Riley R."/>
            <person name="Savchenko A."/>
            <person name="Shiryaev A."/>
            <person name="Soop K."/>
            <person name="Spirin V."/>
            <person name="Szebenyi C."/>
            <person name="Tomsovsky M."/>
            <person name="Tulloss R.E."/>
            <person name="Uehling J."/>
            <person name="Grigoriev I.V."/>
            <person name="Vagvolgyi C."/>
            <person name="Papp T."/>
            <person name="Martin F.M."/>
            <person name="Miettinen O."/>
            <person name="Hibbett D.S."/>
            <person name="Nagy L.G."/>
        </authorList>
    </citation>
    <scope>NUCLEOTIDE SEQUENCE [LARGE SCALE GENOMIC DNA]</scope>
    <source>
        <strain evidence="3 4">FP101781</strain>
    </source>
</reference>
<protein>
    <recommendedName>
        <fullName evidence="2">DUF6697 domain-containing protein</fullName>
    </recommendedName>
</protein>
<dbReference type="EMBL" id="QPFP01000029">
    <property type="protein sequence ID" value="TEB28995.1"/>
    <property type="molecule type" value="Genomic_DNA"/>
</dbReference>
<feature type="compositionally biased region" description="Basic and acidic residues" evidence="1">
    <location>
        <begin position="343"/>
        <end position="354"/>
    </location>
</feature>
<evidence type="ECO:0000259" key="2">
    <source>
        <dbReference type="Pfam" id="PF20411"/>
    </source>
</evidence>
<feature type="compositionally biased region" description="Basic and acidic residues" evidence="1">
    <location>
        <begin position="72"/>
        <end position="90"/>
    </location>
</feature>
<feature type="region of interest" description="Disordered" evidence="1">
    <location>
        <begin position="343"/>
        <end position="375"/>
    </location>
</feature>
<comment type="caution">
    <text evidence="3">The sequence shown here is derived from an EMBL/GenBank/DDBJ whole genome shotgun (WGS) entry which is preliminary data.</text>
</comment>
<dbReference type="OrthoDB" id="3176940at2759"/>
<keyword evidence="4" id="KW-1185">Reference proteome</keyword>
<dbReference type="InterPro" id="IPR046520">
    <property type="entry name" value="DUF6697"/>
</dbReference>
<gene>
    <name evidence="3" type="ORF">FA13DRAFT_1735119</name>
</gene>
<dbReference type="STRING" id="71717.A0A4Y7T4E5"/>
<evidence type="ECO:0000313" key="3">
    <source>
        <dbReference type="EMBL" id="TEB28995.1"/>
    </source>
</evidence>
<evidence type="ECO:0000313" key="4">
    <source>
        <dbReference type="Proteomes" id="UP000298030"/>
    </source>
</evidence>
<sequence length="375" mass="42732">MSQVVVKQELKEEPVDPLIAFESVAPRQSSRLAEKKSRVTAKVEYQPHTNHEGANLGPVEEKHTAGASRKNKSGEKAVKKSKKEAKEEVRSQMTTLCRSRWDENGVALAGFDLDNTLRDVWDAERGGVARTWLASTYGGSFVDSIPIISMTKYQEHGFWGKYLYLGLDLQPLAPQTPGAPGIWFSVGYEGGYWNHGIVRAFTRIKENPKCLWQYQGQYEVRPTRSISVDEWKSLTTLVRNTWVTKLQTKPWGAWIRARIYGRKYWNLEAPTEEHVDTIIGRGLDTKITENEIHYAMNRGDDRLLVYTMKCIGYDYDFQRDLLVKATSTPVLKDGDEDKKKVEVEAKNAKKRESASESVAPKSKKRRVKKEEDGMV</sequence>
<proteinExistence type="predicted"/>
<dbReference type="AlphaFoldDB" id="A0A4Y7T4E5"/>